<comment type="cofactor">
    <cofactor evidence="1">
        <name>FAD</name>
        <dbReference type="ChEBI" id="CHEBI:57692"/>
    </cofactor>
</comment>
<dbReference type="InterPro" id="IPR016167">
    <property type="entry name" value="FAD-bd_PCMH_sub1"/>
</dbReference>
<keyword evidence="3" id="KW-0285">Flavoprotein</keyword>
<name>A0A481ZD84_9VIRU</name>
<dbReference type="Pfam" id="PF01565">
    <property type="entry name" value="FAD_binding_4"/>
    <property type="match status" value="1"/>
</dbReference>
<dbReference type="InterPro" id="IPR006094">
    <property type="entry name" value="Oxid_FAD_bind_N"/>
</dbReference>
<dbReference type="InterPro" id="IPR036318">
    <property type="entry name" value="FAD-bd_PCMH-like_sf"/>
</dbReference>
<keyword evidence="5" id="KW-0560">Oxidoreductase</keyword>
<evidence type="ECO:0000256" key="3">
    <source>
        <dbReference type="ARBA" id="ARBA00022630"/>
    </source>
</evidence>
<dbReference type="Gene3D" id="3.30.43.10">
    <property type="entry name" value="Uridine Diphospho-n-acetylenolpyruvylglucosamine Reductase, domain 2"/>
    <property type="match status" value="1"/>
</dbReference>
<comment type="similarity">
    <text evidence="2">Belongs to the oxygen-dependent FAD-linked oxidoreductase family.</text>
</comment>
<evidence type="ECO:0000256" key="4">
    <source>
        <dbReference type="ARBA" id="ARBA00022827"/>
    </source>
</evidence>
<dbReference type="InterPro" id="IPR012951">
    <property type="entry name" value="BBE"/>
</dbReference>
<evidence type="ECO:0000259" key="7">
    <source>
        <dbReference type="PROSITE" id="PS51387"/>
    </source>
</evidence>
<dbReference type="GO" id="GO:0016491">
    <property type="term" value="F:oxidoreductase activity"/>
    <property type="evidence" value="ECO:0007669"/>
    <property type="project" value="UniProtKB-KW"/>
</dbReference>
<keyword evidence="6" id="KW-0472">Membrane</keyword>
<dbReference type="Gene3D" id="3.30.465.10">
    <property type="match status" value="1"/>
</dbReference>
<dbReference type="InterPro" id="IPR016169">
    <property type="entry name" value="FAD-bd_PCMH_sub2"/>
</dbReference>
<keyword evidence="4" id="KW-0274">FAD</keyword>
<evidence type="ECO:0000256" key="6">
    <source>
        <dbReference type="SAM" id="Phobius"/>
    </source>
</evidence>
<evidence type="ECO:0000256" key="2">
    <source>
        <dbReference type="ARBA" id="ARBA00005466"/>
    </source>
</evidence>
<evidence type="ECO:0000256" key="1">
    <source>
        <dbReference type="ARBA" id="ARBA00001974"/>
    </source>
</evidence>
<keyword evidence="6" id="KW-0812">Transmembrane</keyword>
<keyword evidence="6" id="KW-1133">Transmembrane helix</keyword>
<evidence type="ECO:0000313" key="8">
    <source>
        <dbReference type="EMBL" id="QBK93272.1"/>
    </source>
</evidence>
<evidence type="ECO:0000256" key="5">
    <source>
        <dbReference type="ARBA" id="ARBA00023002"/>
    </source>
</evidence>
<reference evidence="8" key="1">
    <citation type="journal article" date="2019" name="MBio">
        <title>Virus Genomes from Deep Sea Sediments Expand the Ocean Megavirome and Support Independent Origins of Viral Gigantism.</title>
        <authorList>
            <person name="Backstrom D."/>
            <person name="Yutin N."/>
            <person name="Jorgensen S.L."/>
            <person name="Dharamshi J."/>
            <person name="Homa F."/>
            <person name="Zaremba-Niedwiedzka K."/>
            <person name="Spang A."/>
            <person name="Wolf Y.I."/>
            <person name="Koonin E.V."/>
            <person name="Ettema T.J."/>
        </authorList>
    </citation>
    <scope>NUCLEOTIDE SEQUENCE</scope>
</reference>
<dbReference type="Pfam" id="PF08031">
    <property type="entry name" value="BBE"/>
    <property type="match status" value="1"/>
</dbReference>
<accession>A0A481ZD84</accession>
<dbReference type="SUPFAM" id="SSF56176">
    <property type="entry name" value="FAD-binding/transporter-associated domain-like"/>
    <property type="match status" value="1"/>
</dbReference>
<feature type="domain" description="FAD-binding PCMH-type" evidence="7">
    <location>
        <begin position="61"/>
        <end position="232"/>
    </location>
</feature>
<dbReference type="Gene3D" id="3.40.462.20">
    <property type="match status" value="1"/>
</dbReference>
<protein>
    <recommendedName>
        <fullName evidence="7">FAD-binding PCMH-type domain-containing protein</fullName>
    </recommendedName>
</protein>
<dbReference type="InterPro" id="IPR016166">
    <property type="entry name" value="FAD-bd_PCMH"/>
</dbReference>
<sequence length="492" mass="55259">MELFYTDLIIIIIILVILVIIAVVFFQSHSDEHEIKGLTGKIVIPWDENYEQARTNWNAFPERFPQIIVFAQETQDVVNALGWARKNDVPFRIRSGRHGLTNWSLIDNGLVIDVSDMQKIEINEERGIVNVEPGVTVGTLDNALIPKGYVVPFGDSGSVGIGGISLGGGISLISRTFGTISDNMTGVETVVASGEIIQANQHQNEDLFWASRGGSGNNFGIVTNLSFRLIPAPSKAVHYELVWDDWDLIDRLIEQWQQLAPSAENRFGSVLSLLSRKNGTHTCYGLYLGSERGLRKILRPLLETGFPTVNIKEFPFLEAAQQIYKDPDFVPSNLNSKYHSQWIDELLSEDGIDVIKSFLGKGLTENYEVWMLNFGGAVRDLSPTDTAFFWRSPKFYMEFEAVWEKDSLTIPSLEWVEEFAEAISPFSVGSYVNVPDGAIKDFGKEYYGSNFDRLKRVKRKYDPSNVFRYPQSIPVASGGVLSEITDLLDSYK</sequence>
<feature type="transmembrane region" description="Helical" evidence="6">
    <location>
        <begin position="6"/>
        <end position="26"/>
    </location>
</feature>
<dbReference type="EMBL" id="MK500593">
    <property type="protein sequence ID" value="QBK93272.1"/>
    <property type="molecule type" value="Genomic_DNA"/>
</dbReference>
<proteinExistence type="inferred from homology"/>
<dbReference type="GO" id="GO:0071949">
    <property type="term" value="F:FAD binding"/>
    <property type="evidence" value="ECO:0007669"/>
    <property type="project" value="InterPro"/>
</dbReference>
<dbReference type="PANTHER" id="PTHR42973">
    <property type="entry name" value="BINDING OXIDOREDUCTASE, PUTATIVE (AFU_ORTHOLOGUE AFUA_1G17690)-RELATED"/>
    <property type="match status" value="1"/>
</dbReference>
<dbReference type="PANTHER" id="PTHR42973:SF39">
    <property type="entry name" value="FAD-BINDING PCMH-TYPE DOMAIN-CONTAINING PROTEIN"/>
    <property type="match status" value="1"/>
</dbReference>
<gene>
    <name evidence="8" type="ORF">LCPAC403_04060</name>
</gene>
<dbReference type="InterPro" id="IPR050416">
    <property type="entry name" value="FAD-linked_Oxidoreductase"/>
</dbReference>
<dbReference type="PROSITE" id="PS51387">
    <property type="entry name" value="FAD_PCMH"/>
    <property type="match status" value="1"/>
</dbReference>
<organism evidence="8">
    <name type="scientific">Pithovirus LCPAC403</name>
    <dbReference type="NCBI Taxonomy" id="2506596"/>
    <lineage>
        <taxon>Viruses</taxon>
        <taxon>Pithoviruses</taxon>
    </lineage>
</organism>